<dbReference type="PATRIC" id="fig|264450.4.peg.919"/>
<dbReference type="Proteomes" id="UP000050381">
    <property type="component" value="Unassembled WGS sequence"/>
</dbReference>
<organism evidence="1 2">
    <name type="scientific">Pseudomonas syringae pv. castaneae</name>
    <dbReference type="NCBI Taxonomy" id="264450"/>
    <lineage>
        <taxon>Bacteria</taxon>
        <taxon>Pseudomonadati</taxon>
        <taxon>Pseudomonadota</taxon>
        <taxon>Gammaproteobacteria</taxon>
        <taxon>Pseudomonadales</taxon>
        <taxon>Pseudomonadaceae</taxon>
        <taxon>Pseudomonas</taxon>
        <taxon>Pseudomonas syringae</taxon>
    </lineage>
</organism>
<dbReference type="SUPFAM" id="SSF52499">
    <property type="entry name" value="Isochorismatase-like hydrolases"/>
    <property type="match status" value="1"/>
</dbReference>
<keyword evidence="1" id="KW-0378">Hydrolase</keyword>
<sequence length="121" mass="13051">MPILSPNTIPSDIQCGAYLAPADCQMVFADLQTSLVANCKTVEPIRLAQVSAGLAQIAELLNIPVWFSVAAQEGTDPTIIPELKRYVSATNLFMRGTSSSFNDYELVSALSCTNRRTLGKV</sequence>
<dbReference type="RefSeq" id="WP_147474600.1">
    <property type="nucleotide sequence ID" value="NZ_LIIH01000014.1"/>
</dbReference>
<name>A0A0P9N8K3_PSESX</name>
<gene>
    <name evidence="1" type="ORF">ALO79_00804</name>
</gene>
<evidence type="ECO:0000313" key="2">
    <source>
        <dbReference type="Proteomes" id="UP000050381"/>
    </source>
</evidence>
<accession>A0A0P9N8K3</accession>
<protein>
    <submittedName>
        <fullName evidence="1">Isochorismatase-like hydrolase</fullName>
    </submittedName>
</protein>
<dbReference type="EMBL" id="LJQD01000102">
    <property type="protein sequence ID" value="KPW98648.1"/>
    <property type="molecule type" value="Genomic_DNA"/>
</dbReference>
<reference evidence="1 2" key="1">
    <citation type="submission" date="2015-09" db="EMBL/GenBank/DDBJ databases">
        <title>Genome announcement of multiple Pseudomonas syringae strains.</title>
        <authorList>
            <person name="Thakur S."/>
            <person name="Wang P.W."/>
            <person name="Gong Y."/>
            <person name="Weir B.S."/>
            <person name="Guttman D.S."/>
        </authorList>
    </citation>
    <scope>NUCLEOTIDE SEQUENCE [LARGE SCALE GENOMIC DNA]</scope>
    <source>
        <strain evidence="1 2">ICMP9419</strain>
    </source>
</reference>
<dbReference type="Gene3D" id="3.40.50.850">
    <property type="entry name" value="Isochorismatase-like"/>
    <property type="match status" value="1"/>
</dbReference>
<comment type="caution">
    <text evidence="1">The sequence shown here is derived from an EMBL/GenBank/DDBJ whole genome shotgun (WGS) entry which is preliminary data.</text>
</comment>
<evidence type="ECO:0000313" key="1">
    <source>
        <dbReference type="EMBL" id="KPW98648.1"/>
    </source>
</evidence>
<dbReference type="AlphaFoldDB" id="A0A0P9N8K3"/>
<dbReference type="InterPro" id="IPR036380">
    <property type="entry name" value="Isochorismatase-like_sf"/>
</dbReference>
<dbReference type="GO" id="GO:0016787">
    <property type="term" value="F:hydrolase activity"/>
    <property type="evidence" value="ECO:0007669"/>
    <property type="project" value="UniProtKB-KW"/>
</dbReference>
<proteinExistence type="predicted"/>